<evidence type="ECO:0000313" key="1">
    <source>
        <dbReference type="EMBL" id="ONI18824.1"/>
    </source>
</evidence>
<protein>
    <submittedName>
        <fullName evidence="1">Uncharacterized protein</fullName>
    </submittedName>
</protein>
<proteinExistence type="predicted"/>
<dbReference type="AlphaFoldDB" id="A0A251Q4U8"/>
<dbReference type="Proteomes" id="UP000006882">
    <property type="component" value="Chromosome G3"/>
</dbReference>
<accession>A0A251Q4U8</accession>
<gene>
    <name evidence="1" type="ORF">PRUPE_3G241600</name>
</gene>
<sequence>MRKGVGIYMLVRRVFLSLVSYTLIPPGSLDVLALKLAPFMCWNLPVALFNDPADLLYVASIFPAKG</sequence>
<reference evidence="1 2" key="1">
    <citation type="journal article" date="2013" name="Nat. Genet.">
        <title>The high-quality draft genome of peach (Prunus persica) identifies unique patterns of genetic diversity, domestication and genome evolution.</title>
        <authorList>
            <consortium name="International Peach Genome Initiative"/>
            <person name="Verde I."/>
            <person name="Abbott A.G."/>
            <person name="Scalabrin S."/>
            <person name="Jung S."/>
            <person name="Shu S."/>
            <person name="Marroni F."/>
            <person name="Zhebentyayeva T."/>
            <person name="Dettori M.T."/>
            <person name="Grimwood J."/>
            <person name="Cattonaro F."/>
            <person name="Zuccolo A."/>
            <person name="Rossini L."/>
            <person name="Jenkins J."/>
            <person name="Vendramin E."/>
            <person name="Meisel L.A."/>
            <person name="Decroocq V."/>
            <person name="Sosinski B."/>
            <person name="Prochnik S."/>
            <person name="Mitros T."/>
            <person name="Policriti A."/>
            <person name="Cipriani G."/>
            <person name="Dondini L."/>
            <person name="Ficklin S."/>
            <person name="Goodstein D.M."/>
            <person name="Xuan P."/>
            <person name="Del Fabbro C."/>
            <person name="Aramini V."/>
            <person name="Copetti D."/>
            <person name="Gonzalez S."/>
            <person name="Horner D.S."/>
            <person name="Falchi R."/>
            <person name="Lucas S."/>
            <person name="Mica E."/>
            <person name="Maldonado J."/>
            <person name="Lazzari B."/>
            <person name="Bielenberg D."/>
            <person name="Pirona R."/>
            <person name="Miculan M."/>
            <person name="Barakat A."/>
            <person name="Testolin R."/>
            <person name="Stella A."/>
            <person name="Tartarini S."/>
            <person name="Tonutti P."/>
            <person name="Arus P."/>
            <person name="Orellana A."/>
            <person name="Wells C."/>
            <person name="Main D."/>
            <person name="Vizzotto G."/>
            <person name="Silva H."/>
            <person name="Salamini F."/>
            <person name="Schmutz J."/>
            <person name="Morgante M."/>
            <person name="Rokhsar D.S."/>
        </authorList>
    </citation>
    <scope>NUCLEOTIDE SEQUENCE [LARGE SCALE GENOMIC DNA]</scope>
    <source>
        <strain evidence="2">cv. Nemared</strain>
    </source>
</reference>
<name>A0A251Q4U8_PRUPE</name>
<evidence type="ECO:0000313" key="2">
    <source>
        <dbReference type="Proteomes" id="UP000006882"/>
    </source>
</evidence>
<organism evidence="1 2">
    <name type="scientific">Prunus persica</name>
    <name type="common">Peach</name>
    <name type="synonym">Amygdalus persica</name>
    <dbReference type="NCBI Taxonomy" id="3760"/>
    <lineage>
        <taxon>Eukaryota</taxon>
        <taxon>Viridiplantae</taxon>
        <taxon>Streptophyta</taxon>
        <taxon>Embryophyta</taxon>
        <taxon>Tracheophyta</taxon>
        <taxon>Spermatophyta</taxon>
        <taxon>Magnoliopsida</taxon>
        <taxon>eudicotyledons</taxon>
        <taxon>Gunneridae</taxon>
        <taxon>Pentapetalae</taxon>
        <taxon>rosids</taxon>
        <taxon>fabids</taxon>
        <taxon>Rosales</taxon>
        <taxon>Rosaceae</taxon>
        <taxon>Amygdaloideae</taxon>
        <taxon>Amygdaleae</taxon>
        <taxon>Prunus</taxon>
    </lineage>
</organism>
<keyword evidence="2" id="KW-1185">Reference proteome</keyword>
<dbReference type="EMBL" id="CM007653">
    <property type="protein sequence ID" value="ONI18824.1"/>
    <property type="molecule type" value="Genomic_DNA"/>
</dbReference>
<dbReference type="Gramene" id="ONI18824">
    <property type="protein sequence ID" value="ONI18824"/>
    <property type="gene ID" value="PRUPE_3G241600"/>
</dbReference>